<dbReference type="InterPro" id="IPR006533">
    <property type="entry name" value="T6SS_Vgr_RhsGE"/>
</dbReference>
<proteinExistence type="inferred from homology"/>
<protein>
    <submittedName>
        <fullName evidence="4">Type VI secretion system tip protein VgrG</fullName>
    </submittedName>
</protein>
<comment type="similarity">
    <text evidence="1">Belongs to the VgrG protein family.</text>
</comment>
<dbReference type="Gene3D" id="3.55.50.10">
    <property type="entry name" value="Baseplate protein-like domains"/>
    <property type="match status" value="1"/>
</dbReference>
<sequence>MNGRRTELLLHLSAPALGQIEIFVTAIEGTESLSELYRYEIEFTSGDAIDPNDAIGKPAKITIDAGDNPLVAHGILVEFSAGELTATRDYIYRCTLAPKVALLELSRQNLVYGAGDGIRLKDLIDNVLANKAGANSTSGGHGLDIRHELRMRRQYPERKQVVQYGESDLAFLRRRCEHDGVFFFFEQGDDHETIVFGDKNDAFKKADIDGSDALVFNDKRGAARADDLAMTRFCATAKPVPGSIFLRDYNETKSSPSMKVSAAISDQGFGKVVEYGLHFEDEDEGKALAKIRAEEIACRRTLYVGTCNAPQLRAGTVFTLVDHPLAAFADRFLVVSATHSAAVQPPSAFSPLPFGPESRTARPYTNVVTCIKLATPFRPERKTPKPNVSGLFTAQIDAEPDHGKRAWMDDRGRYKVRFAFDDGEYQAGKASDFIRQSQPYLGPNATGMHFPLVEGTEVVIGYLNGDPDRPVVVGAVSDEKNDDPVTKDNHTRNRLVTAANVMMEIDDREASGNGSSSGSSGSKDAPYFRIDTPAEVSGRSFTGTYLRMGKATGKEEFALLPRASQQKISAAMKQIQAGAGSSAGTTSPSTTASPATAPSKETT</sequence>
<dbReference type="Gene3D" id="2.30.110.50">
    <property type="match status" value="1"/>
</dbReference>
<feature type="region of interest" description="Disordered" evidence="2">
    <location>
        <begin position="563"/>
        <end position="603"/>
    </location>
</feature>
<dbReference type="InterPro" id="IPR006531">
    <property type="entry name" value="Gp5/Vgr_OB"/>
</dbReference>
<accession>A0A6A7XZ14</accession>
<feature type="region of interest" description="Disordered" evidence="2">
    <location>
        <begin position="508"/>
        <end position="528"/>
    </location>
</feature>
<reference evidence="4 5" key="1">
    <citation type="submission" date="2019-09" db="EMBL/GenBank/DDBJ databases">
        <title>Segnochrobactrum spirostomi gen. nov., sp. nov., isolated from the ciliate Spirostomum cf. yagiui and description of a novel family, Segnochrobactraceae fam. nov. within the order Rhizobiales of the class Alphaproteobacteria.</title>
        <authorList>
            <person name="Akter S."/>
            <person name="Shazib S.U.A."/>
            <person name="Shin M.K."/>
        </authorList>
    </citation>
    <scope>NUCLEOTIDE SEQUENCE [LARGE SCALE GENOMIC DNA]</scope>
    <source>
        <strain evidence="4 5">Sp-1</strain>
    </source>
</reference>
<dbReference type="RefSeq" id="WP_153479216.1">
    <property type="nucleotide sequence ID" value="NZ_VWNA01000001.1"/>
</dbReference>
<feature type="domain" description="Gp5/Type VI secretion system Vgr protein OB-fold" evidence="3">
    <location>
        <begin position="409"/>
        <end position="475"/>
    </location>
</feature>
<dbReference type="Pfam" id="PF04717">
    <property type="entry name" value="Phage_base_V"/>
    <property type="match status" value="1"/>
</dbReference>
<dbReference type="NCBIfam" id="TIGR03361">
    <property type="entry name" value="VI_Rhs_Vgr"/>
    <property type="match status" value="1"/>
</dbReference>
<feature type="compositionally biased region" description="Low complexity" evidence="2">
    <location>
        <begin position="511"/>
        <end position="522"/>
    </location>
</feature>
<evidence type="ECO:0000256" key="2">
    <source>
        <dbReference type="SAM" id="MobiDB-lite"/>
    </source>
</evidence>
<dbReference type="SUPFAM" id="SSF69255">
    <property type="entry name" value="gp5 N-terminal domain-like"/>
    <property type="match status" value="1"/>
</dbReference>
<dbReference type="Pfam" id="PF05954">
    <property type="entry name" value="Phage_GPD"/>
    <property type="match status" value="1"/>
</dbReference>
<keyword evidence="5" id="KW-1185">Reference proteome</keyword>
<dbReference type="SUPFAM" id="SSF69279">
    <property type="entry name" value="Phage tail proteins"/>
    <property type="match status" value="2"/>
</dbReference>
<dbReference type="EMBL" id="VWNA01000001">
    <property type="protein sequence ID" value="MQT11934.1"/>
    <property type="molecule type" value="Genomic_DNA"/>
</dbReference>
<evidence type="ECO:0000259" key="3">
    <source>
        <dbReference type="Pfam" id="PF04717"/>
    </source>
</evidence>
<dbReference type="AlphaFoldDB" id="A0A6A7XZ14"/>
<dbReference type="NCBIfam" id="TIGR01646">
    <property type="entry name" value="vgr_GE"/>
    <property type="match status" value="1"/>
</dbReference>
<gene>
    <name evidence="4" type="primary">tssI</name>
    <name evidence="4" type="ORF">F0357_04445</name>
</gene>
<name>A0A6A7XZ14_9HYPH</name>
<evidence type="ECO:0000313" key="4">
    <source>
        <dbReference type="EMBL" id="MQT11934.1"/>
    </source>
</evidence>
<organism evidence="4 5">
    <name type="scientific">Segnochrobactrum spirostomi</name>
    <dbReference type="NCBI Taxonomy" id="2608987"/>
    <lineage>
        <taxon>Bacteria</taxon>
        <taxon>Pseudomonadati</taxon>
        <taxon>Pseudomonadota</taxon>
        <taxon>Alphaproteobacteria</taxon>
        <taxon>Hyphomicrobiales</taxon>
        <taxon>Segnochrobactraceae</taxon>
        <taxon>Segnochrobactrum</taxon>
    </lineage>
</organism>
<dbReference type="Gene3D" id="2.40.50.230">
    <property type="entry name" value="Gp5 N-terminal domain"/>
    <property type="match status" value="1"/>
</dbReference>
<comment type="caution">
    <text evidence="4">The sequence shown here is derived from an EMBL/GenBank/DDBJ whole genome shotgun (WGS) entry which is preliminary data.</text>
</comment>
<feature type="compositionally biased region" description="Low complexity" evidence="2">
    <location>
        <begin position="577"/>
        <end position="603"/>
    </location>
</feature>
<dbReference type="Gene3D" id="4.10.220.110">
    <property type="match status" value="1"/>
</dbReference>
<evidence type="ECO:0000256" key="1">
    <source>
        <dbReference type="ARBA" id="ARBA00005558"/>
    </source>
</evidence>
<evidence type="ECO:0000313" key="5">
    <source>
        <dbReference type="Proteomes" id="UP000332515"/>
    </source>
</evidence>
<dbReference type="InterPro" id="IPR037026">
    <property type="entry name" value="Vgr_OB-fold_dom_sf"/>
</dbReference>
<dbReference type="InterPro" id="IPR017847">
    <property type="entry name" value="T6SS_RhsGE_Vgr_subset"/>
</dbReference>
<dbReference type="Proteomes" id="UP000332515">
    <property type="component" value="Unassembled WGS sequence"/>
</dbReference>